<dbReference type="InterPro" id="IPR007197">
    <property type="entry name" value="rSAM"/>
</dbReference>
<evidence type="ECO:0000259" key="10">
    <source>
        <dbReference type="PROSITE" id="PS51379"/>
    </source>
</evidence>
<dbReference type="GO" id="GO:0046872">
    <property type="term" value="F:metal ion binding"/>
    <property type="evidence" value="ECO:0007669"/>
    <property type="project" value="UniProtKB-KW"/>
</dbReference>
<dbReference type="Gene3D" id="3.80.30.10">
    <property type="entry name" value="pyruvate-formate lyase- activating enzyme"/>
    <property type="match status" value="1"/>
</dbReference>
<keyword evidence="12" id="KW-0456">Lyase</keyword>
<feature type="domain" description="4Fe-4S ferredoxin-type" evidence="10">
    <location>
        <begin position="52"/>
        <end position="81"/>
    </location>
</feature>
<comment type="cofactor">
    <cofactor evidence="9">
        <name>[4Fe-4S] cluster</name>
        <dbReference type="ChEBI" id="CHEBI:49883"/>
    </cofactor>
    <text evidence="9">Binds 2 [4Fe-4S] clusters. One cluster is coordinated with 3 cysteines and an exchangeable S-adenosyl-L-methionine.</text>
</comment>
<evidence type="ECO:0000256" key="9">
    <source>
        <dbReference type="HAMAP-Rule" id="MF_02059"/>
    </source>
</evidence>
<dbReference type="InterPro" id="IPR001989">
    <property type="entry name" value="Radical_activat_CS"/>
</dbReference>
<dbReference type="Proteomes" id="UP000266177">
    <property type="component" value="Unassembled WGS sequence"/>
</dbReference>
<keyword evidence="6 9" id="KW-0408">Iron</keyword>
<dbReference type="SUPFAM" id="SSF102114">
    <property type="entry name" value="Radical SAM enzymes"/>
    <property type="match status" value="1"/>
</dbReference>
<sequence>MDSGMPERQARIFNIQKYSIYDGPGIRTLVFFKGCPLRCQWCANPEGLEKKYQVMYQRDLCNDCGACVAACPREIHRLDTSGSQEPSKPQHVVDRKIECIGCRKCEEVCPARALSIVGMNMTVSEIVEIVEQDMLFYTTSGGGVTLGGGEVCSQSEFAVNLLKECKRAGIHTAIETSGHTKPEAILAMAEFTDLILYDLKHMDSDRHYQLTGVRNERILENLRELITRKHNVMVRMPLMKGLNDDADTIRKTVEFLLPYKEYRNFQGIDLLPYHKLGINKYRQLDMVYSVERDLSLNEADLERIERQISQYDFPVRVIKH</sequence>
<dbReference type="InterPro" id="IPR012839">
    <property type="entry name" value="Organic_radical_activase"/>
</dbReference>
<feature type="binding site" evidence="9">
    <location>
        <position position="61"/>
    </location>
    <ligand>
        <name>[4Fe-4S] cluster</name>
        <dbReference type="ChEBI" id="CHEBI:49883"/>
        <label>2</label>
    </ligand>
</feature>
<dbReference type="Pfam" id="PF04055">
    <property type="entry name" value="Radical_SAM"/>
    <property type="match status" value="1"/>
</dbReference>
<gene>
    <name evidence="9 12" type="primary">cutD</name>
    <name evidence="12" type="ORF">DQX05_12810</name>
</gene>
<dbReference type="SFLD" id="SFLDG01066">
    <property type="entry name" value="organic_radical-activating_enz"/>
    <property type="match status" value="1"/>
</dbReference>
<organism evidence="12 13">
    <name type="scientific">Paenibacillus thiaminolyticus</name>
    <name type="common">Bacillus thiaminolyticus</name>
    <dbReference type="NCBI Taxonomy" id="49283"/>
    <lineage>
        <taxon>Bacteria</taxon>
        <taxon>Bacillati</taxon>
        <taxon>Bacillota</taxon>
        <taxon>Bacilli</taxon>
        <taxon>Bacillales</taxon>
        <taxon>Paenibacillaceae</taxon>
        <taxon>Paenibacillus</taxon>
    </lineage>
</organism>
<dbReference type="PANTHER" id="PTHR30352">
    <property type="entry name" value="PYRUVATE FORMATE-LYASE-ACTIVATING ENZYME"/>
    <property type="match status" value="1"/>
</dbReference>
<comment type="function">
    <text evidence="9">Catalyzes activation of the choline trimethylamine-lyase CutC under anaerobic conditions by generation of an organic free radical on a glycine residue, via an homolytic cleavage of S-adenosyl-L-methionine (SAM).</text>
</comment>
<feature type="binding site" evidence="9">
    <location>
        <position position="149"/>
    </location>
    <ligand>
        <name>S-adenosyl-L-methionine</name>
        <dbReference type="ChEBI" id="CHEBI:59789"/>
    </ligand>
</feature>
<dbReference type="EMBL" id="QYZD01000010">
    <property type="protein sequence ID" value="RJG23532.1"/>
    <property type="molecule type" value="Genomic_DNA"/>
</dbReference>
<dbReference type="NCBIfam" id="TIGR02494">
    <property type="entry name" value="PFLE_PFLC"/>
    <property type="match status" value="1"/>
</dbReference>
<feature type="binding site" evidence="9">
    <location>
        <position position="274"/>
    </location>
    <ligand>
        <name>S-adenosyl-L-methionine</name>
        <dbReference type="ChEBI" id="CHEBI:59789"/>
    </ligand>
</feature>
<comment type="similarity">
    <text evidence="1 9">Belongs to the organic radical-activating enzymes family.</text>
</comment>
<dbReference type="PROSITE" id="PS00198">
    <property type="entry name" value="4FE4S_FER_1"/>
    <property type="match status" value="1"/>
</dbReference>
<dbReference type="Pfam" id="PF13237">
    <property type="entry name" value="Fer4_10"/>
    <property type="match status" value="1"/>
</dbReference>
<dbReference type="UniPathway" id="UPA01069"/>
<dbReference type="NCBIfam" id="TIGR04395">
    <property type="entry name" value="cutC_activ_rSAM"/>
    <property type="match status" value="1"/>
</dbReference>
<dbReference type="Gene3D" id="3.30.70.20">
    <property type="match status" value="1"/>
</dbReference>
<keyword evidence="4 9" id="KW-0479">Metal-binding</keyword>
<comment type="caution">
    <text evidence="12">The sequence shown here is derived from an EMBL/GenBank/DDBJ whole genome shotgun (WGS) entry which is preliminary data.</text>
</comment>
<feature type="binding site" evidence="9">
    <location>
        <position position="39"/>
    </location>
    <ligand>
        <name>[4Fe-4S] cluster</name>
        <dbReference type="ChEBI" id="CHEBI:49883"/>
        <label>1</label>
        <note>4Fe-4S-S-AdoMet</note>
    </ligand>
</feature>
<name>A0A3A3GYY9_PANTH</name>
<dbReference type="GO" id="GO:0016829">
    <property type="term" value="F:lyase activity"/>
    <property type="evidence" value="ECO:0007669"/>
    <property type="project" value="UniProtKB-KW"/>
</dbReference>
<feature type="binding site" evidence="9">
    <location>
        <position position="35"/>
    </location>
    <ligand>
        <name>[4Fe-4S] cluster</name>
        <dbReference type="ChEBI" id="CHEBI:49883"/>
        <label>1</label>
        <note>4Fe-4S-S-AdoMet</note>
    </ligand>
</feature>
<dbReference type="AlphaFoldDB" id="A0A3A3GYY9"/>
<feature type="binding site" evidence="9">
    <location>
        <position position="42"/>
    </location>
    <ligand>
        <name>[4Fe-4S] cluster</name>
        <dbReference type="ChEBI" id="CHEBI:49883"/>
        <label>1</label>
        <note>4Fe-4S-S-AdoMet</note>
    </ligand>
</feature>
<evidence type="ECO:0000256" key="6">
    <source>
        <dbReference type="ARBA" id="ARBA00023004"/>
    </source>
</evidence>
<evidence type="ECO:0000259" key="11">
    <source>
        <dbReference type="PROSITE" id="PS51918"/>
    </source>
</evidence>
<evidence type="ECO:0000256" key="2">
    <source>
        <dbReference type="ARBA" id="ARBA00022485"/>
    </source>
</evidence>
<proteinExistence type="inferred from homology"/>
<dbReference type="PANTHER" id="PTHR30352:SF4">
    <property type="entry name" value="PYRUVATE FORMATE-LYASE 2-ACTIVATING ENZYME"/>
    <property type="match status" value="1"/>
</dbReference>
<dbReference type="InterPro" id="IPR017900">
    <property type="entry name" value="4Fe4S_Fe_S_CS"/>
</dbReference>
<dbReference type="GO" id="GO:0051539">
    <property type="term" value="F:4 iron, 4 sulfur cluster binding"/>
    <property type="evidence" value="ECO:0007669"/>
    <property type="project" value="UniProtKB-UniRule"/>
</dbReference>
<dbReference type="InterPro" id="IPR017896">
    <property type="entry name" value="4Fe4S_Fe-S-bd"/>
</dbReference>
<feature type="domain" description="4Fe-4S ferredoxin-type" evidence="10">
    <location>
        <begin position="89"/>
        <end position="119"/>
    </location>
</feature>
<dbReference type="OrthoDB" id="9782387at2"/>
<keyword evidence="5 9" id="KW-0560">Oxidoreductase</keyword>
<comment type="catalytic activity">
    <reaction evidence="8 9">
        <text>glycyl-[protein] + reduced [flavodoxin] + S-adenosyl-L-methionine = glycin-2-yl radical-[protein] + semiquinone [flavodoxin] + 5'-deoxyadenosine + L-methionine + H(+)</text>
        <dbReference type="Rhea" id="RHEA:61976"/>
        <dbReference type="Rhea" id="RHEA-COMP:10622"/>
        <dbReference type="Rhea" id="RHEA-COMP:14480"/>
        <dbReference type="Rhea" id="RHEA-COMP:15993"/>
        <dbReference type="Rhea" id="RHEA-COMP:15994"/>
        <dbReference type="ChEBI" id="CHEBI:15378"/>
        <dbReference type="ChEBI" id="CHEBI:17319"/>
        <dbReference type="ChEBI" id="CHEBI:29947"/>
        <dbReference type="ChEBI" id="CHEBI:32722"/>
        <dbReference type="ChEBI" id="CHEBI:57618"/>
        <dbReference type="ChEBI" id="CHEBI:57844"/>
        <dbReference type="ChEBI" id="CHEBI:59789"/>
        <dbReference type="ChEBI" id="CHEBI:140311"/>
    </reaction>
</comment>
<keyword evidence="3 9" id="KW-0949">S-adenosyl-L-methionine</keyword>
<dbReference type="PROSITE" id="PS01087">
    <property type="entry name" value="RADICAL_ACTIVATING"/>
    <property type="match status" value="1"/>
</dbReference>
<dbReference type="SUPFAM" id="SSF54862">
    <property type="entry name" value="4Fe-4S ferredoxins"/>
    <property type="match status" value="1"/>
</dbReference>
<comment type="pathway">
    <text evidence="9">Amine and polyamine metabolism; choline degradation.</text>
</comment>
<dbReference type="InterPro" id="IPR040074">
    <property type="entry name" value="BssD/PflA/YjjW"/>
</dbReference>
<dbReference type="InterPro" id="IPR034457">
    <property type="entry name" value="Organic_radical-activating"/>
</dbReference>
<dbReference type="InterPro" id="IPR058240">
    <property type="entry name" value="rSAM_sf"/>
</dbReference>
<keyword evidence="2 9" id="KW-0004">4Fe-4S</keyword>
<protein>
    <recommendedName>
        <fullName evidence="9">Choline trimethylamine-lyase activating enzyme</fullName>
        <ecNumber evidence="9">1.97.1.-</ecNumber>
    </recommendedName>
    <alternativeName>
        <fullName evidence="9">Choline utilization protein D</fullName>
    </alternativeName>
    <alternativeName>
        <fullName evidence="9">GRE activase CutD</fullName>
    </alternativeName>
    <alternativeName>
        <fullName evidence="9">Glycyl-radical enzyme activating enzyme CutD</fullName>
        <shortName evidence="9">GRE activating enzyme CutD</shortName>
    </alternativeName>
</protein>
<evidence type="ECO:0000256" key="3">
    <source>
        <dbReference type="ARBA" id="ARBA00022691"/>
    </source>
</evidence>
<keyword evidence="7 9" id="KW-0411">Iron-sulfur</keyword>
<dbReference type="PIRSF" id="PIRSF000371">
    <property type="entry name" value="PFL_act_enz"/>
    <property type="match status" value="1"/>
</dbReference>
<evidence type="ECO:0000256" key="1">
    <source>
        <dbReference type="ARBA" id="ARBA00009777"/>
    </source>
</evidence>
<dbReference type="GO" id="GO:0042426">
    <property type="term" value="P:choline catabolic process"/>
    <property type="evidence" value="ECO:0007669"/>
    <property type="project" value="UniProtKB-UniRule"/>
</dbReference>
<accession>A0A3A3GYY9</accession>
<dbReference type="PROSITE" id="PS51379">
    <property type="entry name" value="4FE4S_FER_2"/>
    <property type="match status" value="2"/>
</dbReference>
<dbReference type="EC" id="1.97.1.-" evidence="9"/>
<dbReference type="PROSITE" id="PS51918">
    <property type="entry name" value="RADICAL_SAM"/>
    <property type="match status" value="1"/>
</dbReference>
<evidence type="ECO:0000256" key="8">
    <source>
        <dbReference type="ARBA" id="ARBA00047365"/>
    </source>
</evidence>
<evidence type="ECO:0000313" key="13">
    <source>
        <dbReference type="Proteomes" id="UP000266177"/>
    </source>
</evidence>
<dbReference type="RefSeq" id="WP_119794023.1">
    <property type="nucleotide sequence ID" value="NZ_QYZD01000010.1"/>
</dbReference>
<evidence type="ECO:0000256" key="5">
    <source>
        <dbReference type="ARBA" id="ARBA00023002"/>
    </source>
</evidence>
<evidence type="ECO:0000256" key="4">
    <source>
        <dbReference type="ARBA" id="ARBA00022723"/>
    </source>
</evidence>
<feature type="binding site" evidence="9">
    <location>
        <begin position="41"/>
        <end position="43"/>
    </location>
    <ligand>
        <name>S-adenosyl-L-methionine</name>
        <dbReference type="ChEBI" id="CHEBI:59789"/>
    </ligand>
</feature>
<feature type="binding site" evidence="9">
    <location>
        <position position="67"/>
    </location>
    <ligand>
        <name>[4Fe-4S] cluster</name>
        <dbReference type="ChEBI" id="CHEBI:49883"/>
        <label>2</label>
    </ligand>
</feature>
<dbReference type="SFLD" id="SFLDS00029">
    <property type="entry name" value="Radical_SAM"/>
    <property type="match status" value="1"/>
</dbReference>
<evidence type="ECO:0000256" key="7">
    <source>
        <dbReference type="ARBA" id="ARBA00023014"/>
    </source>
</evidence>
<reference evidence="12 13" key="1">
    <citation type="submission" date="2018-09" db="EMBL/GenBank/DDBJ databases">
        <title>Paenibacillus SK2017-BO5.</title>
        <authorList>
            <person name="Piskunova J.V."/>
            <person name="Dubiley S.A."/>
            <person name="Severinov K.V."/>
        </authorList>
    </citation>
    <scope>NUCLEOTIDE SEQUENCE [LARGE SCALE GENOMIC DNA]</scope>
    <source>
        <strain evidence="12 13">BO5</strain>
    </source>
</reference>
<dbReference type="SFLD" id="SFLDG01118">
    <property type="entry name" value="activating_enzymes__group_2"/>
    <property type="match status" value="1"/>
</dbReference>
<dbReference type="InterPro" id="IPR030905">
    <property type="entry name" value="CutC_activ_rSAM"/>
</dbReference>
<dbReference type="HAMAP" id="MF_02059">
    <property type="entry name" value="Activ_enz_CutD"/>
    <property type="match status" value="1"/>
</dbReference>
<feature type="binding site" evidence="9">
    <location>
        <position position="64"/>
    </location>
    <ligand>
        <name>[4Fe-4S] cluster</name>
        <dbReference type="ChEBI" id="CHEBI:49883"/>
        <label>2</label>
    </ligand>
</feature>
<keyword evidence="9" id="KW-0677">Repeat</keyword>
<dbReference type="GO" id="GO:0016491">
    <property type="term" value="F:oxidoreductase activity"/>
    <property type="evidence" value="ECO:0007669"/>
    <property type="project" value="UniProtKB-UniRule"/>
</dbReference>
<feature type="domain" description="Radical SAM core" evidence="11">
    <location>
        <begin position="21"/>
        <end position="314"/>
    </location>
</feature>
<feature type="binding site" evidence="9">
    <location>
        <begin position="198"/>
        <end position="200"/>
    </location>
    <ligand>
        <name>S-adenosyl-L-methionine</name>
        <dbReference type="ChEBI" id="CHEBI:59789"/>
    </ligand>
</feature>
<feature type="binding site" evidence="9">
    <location>
        <position position="109"/>
    </location>
    <ligand>
        <name>[4Fe-4S] cluster</name>
        <dbReference type="ChEBI" id="CHEBI:49883"/>
        <label>2</label>
    </ligand>
</feature>
<evidence type="ECO:0000313" key="12">
    <source>
        <dbReference type="EMBL" id="RJG23532.1"/>
    </source>
</evidence>